<dbReference type="Proteomes" id="UP000789920">
    <property type="component" value="Unassembled WGS sequence"/>
</dbReference>
<organism evidence="1 2">
    <name type="scientific">Racocetra persica</name>
    <dbReference type="NCBI Taxonomy" id="160502"/>
    <lineage>
        <taxon>Eukaryota</taxon>
        <taxon>Fungi</taxon>
        <taxon>Fungi incertae sedis</taxon>
        <taxon>Mucoromycota</taxon>
        <taxon>Glomeromycotina</taxon>
        <taxon>Glomeromycetes</taxon>
        <taxon>Diversisporales</taxon>
        <taxon>Gigasporaceae</taxon>
        <taxon>Racocetra</taxon>
    </lineage>
</organism>
<sequence>ISNICGWVKNSWKQIPDDIIIKSFVKCGILNDLNEIVELSSKGIEIVELSSKGVEIVDLSSKKIVDLSSKDIKIVNLSSKDVEIIDISEVMDIGNNIDISDN</sequence>
<evidence type="ECO:0000313" key="1">
    <source>
        <dbReference type="EMBL" id="CAG8706951.1"/>
    </source>
</evidence>
<comment type="caution">
    <text evidence="1">The sequence shown here is derived from an EMBL/GenBank/DDBJ whole genome shotgun (WGS) entry which is preliminary data.</text>
</comment>
<evidence type="ECO:0000313" key="2">
    <source>
        <dbReference type="Proteomes" id="UP000789920"/>
    </source>
</evidence>
<dbReference type="EMBL" id="CAJVQC010020270">
    <property type="protein sequence ID" value="CAG8706951.1"/>
    <property type="molecule type" value="Genomic_DNA"/>
</dbReference>
<accession>A0ACA9PEN0</accession>
<proteinExistence type="predicted"/>
<feature type="non-terminal residue" evidence="1">
    <location>
        <position position="1"/>
    </location>
</feature>
<reference evidence="1" key="1">
    <citation type="submission" date="2021-06" db="EMBL/GenBank/DDBJ databases">
        <authorList>
            <person name="Kallberg Y."/>
            <person name="Tangrot J."/>
            <person name="Rosling A."/>
        </authorList>
    </citation>
    <scope>NUCLEOTIDE SEQUENCE</scope>
    <source>
        <strain evidence="1">MA461A</strain>
    </source>
</reference>
<name>A0ACA9PEN0_9GLOM</name>
<protein>
    <submittedName>
        <fullName evidence="1">28885_t:CDS:1</fullName>
    </submittedName>
</protein>
<keyword evidence="2" id="KW-1185">Reference proteome</keyword>
<gene>
    <name evidence="1" type="ORF">RPERSI_LOCUS10289</name>
</gene>